<dbReference type="Proteomes" id="UP001516472">
    <property type="component" value="Unassembled WGS sequence"/>
</dbReference>
<organism evidence="5 6">
    <name type="scientific">Corallococcus soli</name>
    <dbReference type="NCBI Taxonomy" id="2710757"/>
    <lineage>
        <taxon>Bacteria</taxon>
        <taxon>Pseudomonadati</taxon>
        <taxon>Myxococcota</taxon>
        <taxon>Myxococcia</taxon>
        <taxon>Myxococcales</taxon>
        <taxon>Cystobacterineae</taxon>
        <taxon>Myxococcaceae</taxon>
        <taxon>Corallococcus</taxon>
    </lineage>
</organism>
<keyword evidence="2" id="KW-0812">Transmembrane</keyword>
<protein>
    <submittedName>
        <fullName evidence="5">TPM domain-containing protein</fullName>
    </submittedName>
</protein>
<accession>A0ABR9PUN3</accession>
<keyword evidence="2" id="KW-1133">Transmembrane helix</keyword>
<dbReference type="PANTHER" id="PTHR30373">
    <property type="entry name" value="UPF0603 PROTEIN YGCG"/>
    <property type="match status" value="1"/>
</dbReference>
<keyword evidence="3" id="KW-0732">Signal</keyword>
<feature type="transmembrane region" description="Helical" evidence="2">
    <location>
        <begin position="259"/>
        <end position="283"/>
    </location>
</feature>
<evidence type="ECO:0000313" key="5">
    <source>
        <dbReference type="EMBL" id="MBE4751626.1"/>
    </source>
</evidence>
<feature type="transmembrane region" description="Helical" evidence="2">
    <location>
        <begin position="168"/>
        <end position="187"/>
    </location>
</feature>
<keyword evidence="2" id="KW-0472">Membrane</keyword>
<gene>
    <name evidence="5" type="ORF">G4177_25975</name>
</gene>
<proteinExistence type="predicted"/>
<feature type="region of interest" description="Disordered" evidence="1">
    <location>
        <begin position="322"/>
        <end position="374"/>
    </location>
</feature>
<dbReference type="Gene3D" id="3.10.310.50">
    <property type="match status" value="1"/>
</dbReference>
<dbReference type="InterPro" id="IPR007621">
    <property type="entry name" value="TPM_dom"/>
</dbReference>
<evidence type="ECO:0000256" key="1">
    <source>
        <dbReference type="SAM" id="MobiDB-lite"/>
    </source>
</evidence>
<comment type="caution">
    <text evidence="5">The sequence shown here is derived from an EMBL/GenBank/DDBJ whole genome shotgun (WGS) entry which is preliminary data.</text>
</comment>
<evidence type="ECO:0000313" key="6">
    <source>
        <dbReference type="Proteomes" id="UP001516472"/>
    </source>
</evidence>
<sequence>MVKAVLLSLLLPTLLLGTVPSITRPVTDETGSLGAQEMETVARALVKLRTERQVQMAVVLVDTTNGRPIEDYAEEVFRAWKGGEAGRDNGLLLVIAKGDRRSRLEVGYGLEPSLTDGESQALLHAQGPLLREGRIADALVGIIAAVREQLPGEGAVSPPLGEWLPSDVRAFFFFLVVTAFVTAGLLVQCRMMSARDAGLPAVVVALLALLPPALLVSVAWSSQLTFVEVLLPYAVMLALCLCGWSFARKKAAGTKEAAAGILGGVSLAAMLLGALVGVLWPAFPSGMVGVLWWVALLSFPMFMSLGFVVLLAKGGGGGGGGHSSSSWATSSSSSSTDWSSSSSSSYSSSDSSSSSSDWSGGGGSSGGGGGSDSW</sequence>
<feature type="signal peptide" evidence="3">
    <location>
        <begin position="1"/>
        <end position="17"/>
    </location>
</feature>
<keyword evidence="6" id="KW-1185">Reference proteome</keyword>
<feature type="transmembrane region" description="Helical" evidence="2">
    <location>
        <begin position="226"/>
        <end position="247"/>
    </location>
</feature>
<feature type="chain" id="PRO_5045755803" evidence="3">
    <location>
        <begin position="18"/>
        <end position="374"/>
    </location>
</feature>
<feature type="transmembrane region" description="Helical" evidence="2">
    <location>
        <begin position="199"/>
        <end position="220"/>
    </location>
</feature>
<feature type="compositionally biased region" description="Gly residues" evidence="1">
    <location>
        <begin position="359"/>
        <end position="374"/>
    </location>
</feature>
<reference evidence="5 6" key="1">
    <citation type="submission" date="2020-02" db="EMBL/GenBank/DDBJ databases">
        <authorList>
            <person name="Babadi Z.K."/>
            <person name="Risdian C."/>
            <person name="Ebrahimipour G.H."/>
            <person name="Wink J."/>
        </authorList>
    </citation>
    <scope>NUCLEOTIDE SEQUENCE [LARGE SCALE GENOMIC DNA]</scope>
    <source>
        <strain evidence="5 6">ZKHCc1 1396</strain>
    </source>
</reference>
<feature type="compositionally biased region" description="Low complexity" evidence="1">
    <location>
        <begin position="323"/>
        <end position="358"/>
    </location>
</feature>
<dbReference type="EMBL" id="JAAIYO010000009">
    <property type="protein sequence ID" value="MBE4751626.1"/>
    <property type="molecule type" value="Genomic_DNA"/>
</dbReference>
<dbReference type="RefSeq" id="WP_193428833.1">
    <property type="nucleotide sequence ID" value="NZ_JAAIYO010000009.1"/>
</dbReference>
<dbReference type="Pfam" id="PF04536">
    <property type="entry name" value="TPM_phosphatase"/>
    <property type="match status" value="1"/>
</dbReference>
<evidence type="ECO:0000259" key="4">
    <source>
        <dbReference type="Pfam" id="PF04536"/>
    </source>
</evidence>
<evidence type="ECO:0000256" key="2">
    <source>
        <dbReference type="SAM" id="Phobius"/>
    </source>
</evidence>
<dbReference type="PANTHER" id="PTHR30373:SF2">
    <property type="entry name" value="UPF0603 PROTEIN YGCG"/>
    <property type="match status" value="1"/>
</dbReference>
<name>A0ABR9PUN3_9BACT</name>
<evidence type="ECO:0000256" key="3">
    <source>
        <dbReference type="SAM" id="SignalP"/>
    </source>
</evidence>
<feature type="domain" description="TPM" evidence="4">
    <location>
        <begin position="26"/>
        <end position="148"/>
    </location>
</feature>
<feature type="transmembrane region" description="Helical" evidence="2">
    <location>
        <begin position="289"/>
        <end position="312"/>
    </location>
</feature>